<proteinExistence type="predicted"/>
<organism evidence="1">
    <name type="scientific">Herelleviridae sp. cti3G1</name>
    <dbReference type="NCBI Taxonomy" id="2825831"/>
    <lineage>
        <taxon>Viruses</taxon>
        <taxon>Duplodnaviria</taxon>
        <taxon>Heunggongvirae</taxon>
        <taxon>Uroviricota</taxon>
        <taxon>Caudoviricetes</taxon>
        <taxon>Herelleviridae</taxon>
    </lineage>
</organism>
<protein>
    <submittedName>
        <fullName evidence="1">Uncharacterized protein</fullName>
    </submittedName>
</protein>
<evidence type="ECO:0000313" key="1">
    <source>
        <dbReference type="EMBL" id="DAF90971.1"/>
    </source>
</evidence>
<name>A0A8S5U937_9CAUD</name>
<accession>A0A8S5U937</accession>
<sequence length="109" mass="12867">MVNRLNKEAFIKLAEAYSRQENYEKELSNNLETINEKYKVYMGFIGLSNSSDLIMDVVLDLLGEDFSYYFYDCNESFDKFNKNTTIADGTHPTVKDFGELWEFSQKTWR</sequence>
<reference evidence="1" key="1">
    <citation type="journal article" date="2021" name="Proc. Natl. Acad. Sci. U.S.A.">
        <title>A Catalog of Tens of Thousands of Viruses from Human Metagenomes Reveals Hidden Associations with Chronic Diseases.</title>
        <authorList>
            <person name="Tisza M.J."/>
            <person name="Buck C.B."/>
        </authorList>
    </citation>
    <scope>NUCLEOTIDE SEQUENCE</scope>
    <source>
        <strain evidence="1">Cti3G1</strain>
    </source>
</reference>
<dbReference type="EMBL" id="BK016041">
    <property type="protein sequence ID" value="DAF90971.1"/>
    <property type="molecule type" value="Genomic_DNA"/>
</dbReference>